<evidence type="ECO:0000256" key="10">
    <source>
        <dbReference type="ARBA" id="ARBA00023209"/>
    </source>
</evidence>
<feature type="domain" description="PLD phosphodiesterase" evidence="15">
    <location>
        <begin position="222"/>
        <end position="249"/>
    </location>
</feature>
<evidence type="ECO:0000256" key="4">
    <source>
        <dbReference type="ARBA" id="ARBA00022679"/>
    </source>
</evidence>
<dbReference type="EC" id="2.7.8.-" evidence="12"/>
<reference evidence="17" key="1">
    <citation type="journal article" date="2020" name="MBio">
        <title>Horizontal gene transfer to a defensive symbiont with a reduced genome amongst a multipartite beetle microbiome.</title>
        <authorList>
            <person name="Waterworth S.C."/>
            <person name="Florez L.V."/>
            <person name="Rees E.R."/>
            <person name="Hertweck C."/>
            <person name="Kaltenpoth M."/>
            <person name="Kwan J.C."/>
        </authorList>
    </citation>
    <scope>NUCLEOTIDE SEQUENCE [LARGE SCALE GENOMIC DNA]</scope>
</reference>
<gene>
    <name evidence="16" type="primary">clsA_1</name>
    <name evidence="16" type="ORF">GAK30_02723</name>
</gene>
<dbReference type="GO" id="GO:0008808">
    <property type="term" value="F:cardiolipin synthase activity"/>
    <property type="evidence" value="ECO:0007669"/>
    <property type="project" value="UniProtKB-UniRule"/>
</dbReference>
<keyword evidence="5 14" id="KW-0812">Transmembrane</keyword>
<evidence type="ECO:0000256" key="9">
    <source>
        <dbReference type="ARBA" id="ARBA00023136"/>
    </source>
</evidence>
<name>A0A7V8FMH0_9BURK</name>
<evidence type="ECO:0000256" key="3">
    <source>
        <dbReference type="ARBA" id="ARBA00022516"/>
    </source>
</evidence>
<dbReference type="SMART" id="SM00155">
    <property type="entry name" value="PLDc"/>
    <property type="match status" value="2"/>
</dbReference>
<dbReference type="GO" id="GO:0032049">
    <property type="term" value="P:cardiolipin biosynthetic process"/>
    <property type="evidence" value="ECO:0007669"/>
    <property type="project" value="UniProtKB-UniRule"/>
</dbReference>
<dbReference type="NCBIfam" id="TIGR04265">
    <property type="entry name" value="bac_cardiolipin"/>
    <property type="match status" value="1"/>
</dbReference>
<keyword evidence="7 14" id="KW-1133">Transmembrane helix</keyword>
<evidence type="ECO:0000256" key="8">
    <source>
        <dbReference type="ARBA" id="ARBA00023098"/>
    </source>
</evidence>
<keyword evidence="6" id="KW-0677">Repeat</keyword>
<dbReference type="SUPFAM" id="SSF56024">
    <property type="entry name" value="Phospholipase D/nuclease"/>
    <property type="match status" value="2"/>
</dbReference>
<dbReference type="PANTHER" id="PTHR21248:SF22">
    <property type="entry name" value="PHOSPHOLIPASE D"/>
    <property type="match status" value="1"/>
</dbReference>
<evidence type="ECO:0000259" key="15">
    <source>
        <dbReference type="PROSITE" id="PS50035"/>
    </source>
</evidence>
<dbReference type="InterPro" id="IPR025202">
    <property type="entry name" value="PLD-like_dom"/>
</dbReference>
<keyword evidence="10" id="KW-0594">Phospholipid biosynthesis</keyword>
<organism evidence="16 17">
    <name type="scientific">Paracidovorax wautersii</name>
    <dbReference type="NCBI Taxonomy" id="1177982"/>
    <lineage>
        <taxon>Bacteria</taxon>
        <taxon>Pseudomonadati</taxon>
        <taxon>Pseudomonadota</taxon>
        <taxon>Betaproteobacteria</taxon>
        <taxon>Burkholderiales</taxon>
        <taxon>Comamonadaceae</taxon>
        <taxon>Paracidovorax</taxon>
    </lineage>
</organism>
<comment type="subcellular location">
    <subcellularLocation>
        <location evidence="1">Cell membrane</location>
        <topology evidence="1">Multi-pass membrane protein</topology>
    </subcellularLocation>
</comment>
<dbReference type="PANTHER" id="PTHR21248">
    <property type="entry name" value="CARDIOLIPIN SYNTHASE"/>
    <property type="match status" value="1"/>
</dbReference>
<evidence type="ECO:0000313" key="17">
    <source>
        <dbReference type="Proteomes" id="UP000461670"/>
    </source>
</evidence>
<dbReference type="Pfam" id="PF13091">
    <property type="entry name" value="PLDc_2"/>
    <property type="match status" value="2"/>
</dbReference>
<feature type="transmembrane region" description="Helical" evidence="14">
    <location>
        <begin position="44"/>
        <end position="67"/>
    </location>
</feature>
<evidence type="ECO:0000256" key="11">
    <source>
        <dbReference type="ARBA" id="ARBA00023264"/>
    </source>
</evidence>
<feature type="transmembrane region" description="Helical" evidence="14">
    <location>
        <begin position="12"/>
        <end position="38"/>
    </location>
</feature>
<keyword evidence="2" id="KW-1003">Cell membrane</keyword>
<evidence type="ECO:0000256" key="12">
    <source>
        <dbReference type="NCBIfam" id="TIGR04265"/>
    </source>
</evidence>
<dbReference type="AlphaFoldDB" id="A0A7V8FMH0"/>
<accession>A0A7V8FMH0</accession>
<feature type="region of interest" description="Disordered" evidence="13">
    <location>
        <begin position="78"/>
        <end position="98"/>
    </location>
</feature>
<comment type="caution">
    <text evidence="16">The sequence shown here is derived from an EMBL/GenBank/DDBJ whole genome shotgun (WGS) entry which is preliminary data.</text>
</comment>
<dbReference type="EMBL" id="WNDQ01000041">
    <property type="protein sequence ID" value="KAF1020124.1"/>
    <property type="molecule type" value="Genomic_DNA"/>
</dbReference>
<evidence type="ECO:0000256" key="2">
    <source>
        <dbReference type="ARBA" id="ARBA00022475"/>
    </source>
</evidence>
<protein>
    <recommendedName>
        <fullName evidence="12">Cardiolipin synthase</fullName>
        <ecNumber evidence="12">2.7.8.-</ecNumber>
    </recommendedName>
</protein>
<keyword evidence="3" id="KW-0444">Lipid biosynthesis</keyword>
<dbReference type="GO" id="GO:0005886">
    <property type="term" value="C:plasma membrane"/>
    <property type="evidence" value="ECO:0007669"/>
    <property type="project" value="UniProtKB-SubCell"/>
</dbReference>
<evidence type="ECO:0000256" key="7">
    <source>
        <dbReference type="ARBA" id="ARBA00022989"/>
    </source>
</evidence>
<dbReference type="InterPro" id="IPR001736">
    <property type="entry name" value="PLipase_D/transphosphatidylase"/>
</dbReference>
<sequence>MPAREQRVAWLNALPPLGVLLSMVWIAYLLLLGGWIVLQKRSPVATLGWLLALGALPYVGFLIYYLFGPQRIERRRNNREASRRAVEQSRDGWRRRGRTDALQQASSLGRLIDNATGYPPTLASAHHLLSGGEAAFEAIFAAIRSARRTVHLEYYIYERDSIGTALRDLLMAKAREGVKVRLLVDAVGSARVSRRWMRPLLDAGGELAFFHATSLRRFRPVLNMRTHRKIVVVDGRIGLTGGINVTDAQDQRRCREPYHDLHLQIEGPAVYWLEQMFLEDWHYSTGDVPDSPPPPELPAERGQGEWVQVIPAGPDQVHAPILRAKITAMERARQRVWLTTPYFVPDEPALFALTSAALRGVDVRILVPRRSDNLIVTLAARSWYGELLRAGVRIWEYGPRMLHSKSLVVDESYSFVGTDNFDNRSFRLNFEVAVLNYEAVAARALARQFEADLASAHEVIVRQPRRKVWQRFPEALARLASPLL</sequence>
<dbReference type="InterPro" id="IPR027379">
    <property type="entry name" value="CLS_N"/>
</dbReference>
<evidence type="ECO:0000256" key="6">
    <source>
        <dbReference type="ARBA" id="ARBA00022737"/>
    </source>
</evidence>
<evidence type="ECO:0000256" key="1">
    <source>
        <dbReference type="ARBA" id="ARBA00004651"/>
    </source>
</evidence>
<evidence type="ECO:0000313" key="16">
    <source>
        <dbReference type="EMBL" id="KAF1020124.1"/>
    </source>
</evidence>
<dbReference type="CDD" id="cd09112">
    <property type="entry name" value="PLDc_CLS_2"/>
    <property type="match status" value="1"/>
</dbReference>
<dbReference type="CDD" id="cd09110">
    <property type="entry name" value="PLDc_CLS_1"/>
    <property type="match status" value="1"/>
</dbReference>
<evidence type="ECO:0000256" key="5">
    <source>
        <dbReference type="ARBA" id="ARBA00022692"/>
    </source>
</evidence>
<dbReference type="PROSITE" id="PS50035">
    <property type="entry name" value="PLD"/>
    <property type="match status" value="2"/>
</dbReference>
<proteinExistence type="predicted"/>
<feature type="compositionally biased region" description="Basic and acidic residues" evidence="13">
    <location>
        <begin position="78"/>
        <end position="94"/>
    </location>
</feature>
<keyword evidence="8" id="KW-0443">Lipid metabolism</keyword>
<evidence type="ECO:0000256" key="14">
    <source>
        <dbReference type="SAM" id="Phobius"/>
    </source>
</evidence>
<keyword evidence="9 14" id="KW-0472">Membrane</keyword>
<keyword evidence="4" id="KW-0808">Transferase</keyword>
<dbReference type="Proteomes" id="UP000461670">
    <property type="component" value="Unassembled WGS sequence"/>
</dbReference>
<evidence type="ECO:0000256" key="13">
    <source>
        <dbReference type="SAM" id="MobiDB-lite"/>
    </source>
</evidence>
<keyword evidence="11" id="KW-1208">Phospholipid metabolism</keyword>
<dbReference type="Gene3D" id="3.30.870.10">
    <property type="entry name" value="Endonuclease Chain A"/>
    <property type="match status" value="2"/>
</dbReference>
<dbReference type="InterPro" id="IPR022924">
    <property type="entry name" value="Cardiolipin_synthase"/>
</dbReference>
<dbReference type="Pfam" id="PF13396">
    <property type="entry name" value="PLDc_N"/>
    <property type="match status" value="1"/>
</dbReference>
<feature type="domain" description="PLD phosphodiesterase" evidence="15">
    <location>
        <begin position="398"/>
        <end position="425"/>
    </location>
</feature>